<feature type="domain" description="O-methyltransferase C-terminal" evidence="5">
    <location>
        <begin position="218"/>
        <end position="360"/>
    </location>
</feature>
<dbReference type="OrthoDB" id="2410195at2759"/>
<dbReference type="GO" id="GO:0032259">
    <property type="term" value="P:methylation"/>
    <property type="evidence" value="ECO:0007669"/>
    <property type="project" value="UniProtKB-KW"/>
</dbReference>
<dbReference type="InterPro" id="IPR001077">
    <property type="entry name" value="COMT_C"/>
</dbReference>
<organism evidence="7 8">
    <name type="scientific">Corynespora cassiicola Philippines</name>
    <dbReference type="NCBI Taxonomy" id="1448308"/>
    <lineage>
        <taxon>Eukaryota</taxon>
        <taxon>Fungi</taxon>
        <taxon>Dikarya</taxon>
        <taxon>Ascomycota</taxon>
        <taxon>Pezizomycotina</taxon>
        <taxon>Dothideomycetes</taxon>
        <taxon>Pleosporomycetidae</taxon>
        <taxon>Pleosporales</taxon>
        <taxon>Corynesporascaceae</taxon>
        <taxon>Corynespora</taxon>
    </lineage>
</organism>
<dbReference type="Gene3D" id="1.10.10.10">
    <property type="entry name" value="Winged helix-like DNA-binding domain superfamily/Winged helix DNA-binding domain"/>
    <property type="match status" value="1"/>
</dbReference>
<evidence type="ECO:0000256" key="1">
    <source>
        <dbReference type="ARBA" id="ARBA00022603"/>
    </source>
</evidence>
<dbReference type="SUPFAM" id="SSF53335">
    <property type="entry name" value="S-adenosyl-L-methionine-dependent methyltransferases"/>
    <property type="match status" value="1"/>
</dbReference>
<proteinExistence type="predicted"/>
<dbReference type="GO" id="GO:0046983">
    <property type="term" value="F:protein dimerization activity"/>
    <property type="evidence" value="ECO:0007669"/>
    <property type="project" value="InterPro"/>
</dbReference>
<dbReference type="InterPro" id="IPR036390">
    <property type="entry name" value="WH_DNA-bd_sf"/>
</dbReference>
<gene>
    <name evidence="7" type="ORF">BS50DRAFT_524812</name>
</gene>
<keyword evidence="8" id="KW-1185">Reference proteome</keyword>
<dbReference type="InterPro" id="IPR036388">
    <property type="entry name" value="WH-like_DNA-bd_sf"/>
</dbReference>
<evidence type="ECO:0000256" key="2">
    <source>
        <dbReference type="ARBA" id="ARBA00022679"/>
    </source>
</evidence>
<keyword evidence="1 7" id="KW-0489">Methyltransferase</keyword>
<sequence length="380" mass="42624">MDAVTKQVQELYSQATEEGRRQLLNELRELQQSFDSDWDMLARLGSGFLQGALVKTGVDAKLFEILSASNDPISLSGLAQETGGSPKMMGHILRALAAFGFIQETVRNEYTANRMTRVLAKEDVAGAMEHFFAIHSPVAMALPSYLQEKKYQDITSNMDLPFHRALNTDLEPFEWMKRHPEQMKALGHGMKLQRPTHWTDSYPIVEEVGSFAPDPESALLVDVGGGFGQQSAIFKNKYSSLPGRVVVQDLPQTLNIAPSIEGIEFQAHDFFTPQPLQKAKFYYLRHICHDWPDAECVKILQAILPAMGPESKLVIDEVVVPDEKVPWQVAYMDITMMAALGGVERTKTEWENLLDLAGFKIVHINKYDEKMQSALVSVPK</sequence>
<dbReference type="GO" id="GO:0008171">
    <property type="term" value="F:O-methyltransferase activity"/>
    <property type="evidence" value="ECO:0007669"/>
    <property type="project" value="InterPro"/>
</dbReference>
<dbReference type="EMBL" id="KZ678135">
    <property type="protein sequence ID" value="PSN67179.1"/>
    <property type="molecule type" value="Genomic_DNA"/>
</dbReference>
<reference evidence="7 8" key="1">
    <citation type="journal article" date="2018" name="Front. Microbiol.">
        <title>Genome-Wide Analysis of Corynespora cassiicola Leaf Fall Disease Putative Effectors.</title>
        <authorList>
            <person name="Lopez D."/>
            <person name="Ribeiro S."/>
            <person name="Label P."/>
            <person name="Fumanal B."/>
            <person name="Venisse J.S."/>
            <person name="Kohler A."/>
            <person name="de Oliveira R.R."/>
            <person name="Labutti K."/>
            <person name="Lipzen A."/>
            <person name="Lail K."/>
            <person name="Bauer D."/>
            <person name="Ohm R.A."/>
            <person name="Barry K.W."/>
            <person name="Spatafora J."/>
            <person name="Grigoriev I.V."/>
            <person name="Martin F.M."/>
            <person name="Pujade-Renaud V."/>
        </authorList>
    </citation>
    <scope>NUCLEOTIDE SEQUENCE [LARGE SCALE GENOMIC DNA]</scope>
    <source>
        <strain evidence="7 8">Philippines</strain>
    </source>
</reference>
<keyword evidence="3" id="KW-0949">S-adenosyl-L-methionine</keyword>
<protein>
    <submittedName>
        <fullName evidence="7">S-adenosyl-L-methionine-dependent methyltransferase</fullName>
    </submittedName>
</protein>
<dbReference type="InterPro" id="IPR029063">
    <property type="entry name" value="SAM-dependent_MTases_sf"/>
</dbReference>
<evidence type="ECO:0000259" key="5">
    <source>
        <dbReference type="Pfam" id="PF00891"/>
    </source>
</evidence>
<dbReference type="Gene3D" id="3.40.50.150">
    <property type="entry name" value="Vaccinia Virus protein VP39"/>
    <property type="match status" value="1"/>
</dbReference>
<dbReference type="PROSITE" id="PS51683">
    <property type="entry name" value="SAM_OMT_II"/>
    <property type="match status" value="1"/>
</dbReference>
<dbReference type="PIRSF" id="PIRSF005739">
    <property type="entry name" value="O-mtase"/>
    <property type="match status" value="1"/>
</dbReference>
<name>A0A2T2NP74_CORCC</name>
<dbReference type="PANTHER" id="PTHR43712:SF1">
    <property type="entry name" value="HYPOTHETICAL O-METHYLTRANSFERASE (EUROFUNG)-RELATED"/>
    <property type="match status" value="1"/>
</dbReference>
<keyword evidence="2 7" id="KW-0808">Transferase</keyword>
<accession>A0A2T2NP74</accession>
<dbReference type="Pfam" id="PF08100">
    <property type="entry name" value="Dimerisation"/>
    <property type="match status" value="1"/>
</dbReference>
<dbReference type="InterPro" id="IPR016461">
    <property type="entry name" value="COMT-like"/>
</dbReference>
<dbReference type="Pfam" id="PF00891">
    <property type="entry name" value="Methyltransf_2"/>
    <property type="match status" value="1"/>
</dbReference>
<dbReference type="SUPFAM" id="SSF46785">
    <property type="entry name" value="Winged helix' DNA-binding domain"/>
    <property type="match status" value="1"/>
</dbReference>
<dbReference type="Proteomes" id="UP000240883">
    <property type="component" value="Unassembled WGS sequence"/>
</dbReference>
<evidence type="ECO:0000256" key="3">
    <source>
        <dbReference type="ARBA" id="ARBA00022691"/>
    </source>
</evidence>
<feature type="domain" description="O-methyltransferase dimerisation" evidence="6">
    <location>
        <begin position="46"/>
        <end position="121"/>
    </location>
</feature>
<evidence type="ECO:0000256" key="4">
    <source>
        <dbReference type="PIRSR" id="PIRSR005739-1"/>
    </source>
</evidence>
<dbReference type="PANTHER" id="PTHR43712">
    <property type="entry name" value="PUTATIVE (AFU_ORTHOLOGUE AFUA_4G14580)-RELATED"/>
    <property type="match status" value="1"/>
</dbReference>
<evidence type="ECO:0000313" key="7">
    <source>
        <dbReference type="EMBL" id="PSN67179.1"/>
    </source>
</evidence>
<evidence type="ECO:0000259" key="6">
    <source>
        <dbReference type="Pfam" id="PF08100"/>
    </source>
</evidence>
<evidence type="ECO:0000313" key="8">
    <source>
        <dbReference type="Proteomes" id="UP000240883"/>
    </source>
</evidence>
<feature type="active site" description="Proton acceptor" evidence="4">
    <location>
        <position position="289"/>
    </location>
</feature>
<dbReference type="InterPro" id="IPR012967">
    <property type="entry name" value="COMT_dimerisation"/>
</dbReference>
<dbReference type="AlphaFoldDB" id="A0A2T2NP74"/>